<feature type="region of interest" description="Disordered" evidence="1">
    <location>
        <begin position="242"/>
        <end position="294"/>
    </location>
</feature>
<feature type="region of interest" description="Disordered" evidence="1">
    <location>
        <begin position="311"/>
        <end position="331"/>
    </location>
</feature>
<sequence length="331" mass="34834">MKLAARNCKCYGCGKQVKLYKGKPAPKNKDTENKTSAAGQNAFLFPPGAGTSKQLEVLLTAVKDNPELKDVHDLLAAKTSTAPDQAAPAGDSTKLFTKADGALRDAMHKHKAAGAALLKARENVTKAEEKYRETGVAVAEAEMARNVALRAVGRPSPATIVEDSSDDEGGAVPTIAISWKEKSFDPTRLAERGYTEEDVRVMQQVKAQLATWKQQAEATTAEIRAKLAQNIEEIEKVRAAIRDRGKRAKTTANGPPVDGGAAPPAGETAAGSSPTASPGSESAAAAAEVRKDRKLQERATKLCEETLETLRAENAKGATGANQKPPGAAGQ</sequence>
<organism evidence="2 3">
    <name type="scientific">Prorocentrum cordatum</name>
    <dbReference type="NCBI Taxonomy" id="2364126"/>
    <lineage>
        <taxon>Eukaryota</taxon>
        <taxon>Sar</taxon>
        <taxon>Alveolata</taxon>
        <taxon>Dinophyceae</taxon>
        <taxon>Prorocentrales</taxon>
        <taxon>Prorocentraceae</taxon>
        <taxon>Prorocentrum</taxon>
    </lineage>
</organism>
<name>A0ABN9Q3D3_9DINO</name>
<evidence type="ECO:0008006" key="4">
    <source>
        <dbReference type="Google" id="ProtNLM"/>
    </source>
</evidence>
<reference evidence="2" key="1">
    <citation type="submission" date="2023-10" db="EMBL/GenBank/DDBJ databases">
        <authorList>
            <person name="Chen Y."/>
            <person name="Shah S."/>
            <person name="Dougan E. K."/>
            <person name="Thang M."/>
            <person name="Chan C."/>
        </authorList>
    </citation>
    <scope>NUCLEOTIDE SEQUENCE [LARGE SCALE GENOMIC DNA]</scope>
</reference>
<proteinExistence type="predicted"/>
<comment type="caution">
    <text evidence="2">The sequence shown here is derived from an EMBL/GenBank/DDBJ whole genome shotgun (WGS) entry which is preliminary data.</text>
</comment>
<protein>
    <recommendedName>
        <fullName evidence="4">Pre-mRNA-splicing factor SLU7</fullName>
    </recommendedName>
</protein>
<feature type="region of interest" description="Disordered" evidence="1">
    <location>
        <begin position="22"/>
        <end position="45"/>
    </location>
</feature>
<dbReference type="EMBL" id="CAUYUJ010002314">
    <property type="protein sequence ID" value="CAK0800221.1"/>
    <property type="molecule type" value="Genomic_DNA"/>
</dbReference>
<dbReference type="Proteomes" id="UP001189429">
    <property type="component" value="Unassembled WGS sequence"/>
</dbReference>
<keyword evidence="3" id="KW-1185">Reference proteome</keyword>
<gene>
    <name evidence="2" type="ORF">PCOR1329_LOCUS8430</name>
</gene>
<evidence type="ECO:0000313" key="3">
    <source>
        <dbReference type="Proteomes" id="UP001189429"/>
    </source>
</evidence>
<feature type="compositionally biased region" description="Low complexity" evidence="1">
    <location>
        <begin position="252"/>
        <end position="287"/>
    </location>
</feature>
<evidence type="ECO:0000256" key="1">
    <source>
        <dbReference type="SAM" id="MobiDB-lite"/>
    </source>
</evidence>
<evidence type="ECO:0000313" key="2">
    <source>
        <dbReference type="EMBL" id="CAK0800221.1"/>
    </source>
</evidence>
<accession>A0ABN9Q3D3</accession>